<dbReference type="SMR" id="A0A086KHI5"/>
<reference evidence="10 11" key="1">
    <citation type="submission" date="2014-02" db="EMBL/GenBank/DDBJ databases">
        <authorList>
            <person name="Sibley D."/>
            <person name="Venepally P."/>
            <person name="Karamycheva S."/>
            <person name="Hadjithomas M."/>
            <person name="Khan A."/>
            <person name="Brunk B."/>
            <person name="Roos D."/>
            <person name="Caler E."/>
            <person name="Lorenzi H."/>
        </authorList>
    </citation>
    <scope>NUCLEOTIDE SEQUENCE [LARGE SCALE GENOMIC DNA]</scope>
    <source>
        <strain evidence="10 11">GAB2-2007-GAL-DOM2</strain>
    </source>
</reference>
<dbReference type="Proteomes" id="UP000028837">
    <property type="component" value="Unassembled WGS sequence"/>
</dbReference>
<feature type="domain" description="BRCT" evidence="8">
    <location>
        <begin position="1005"/>
        <end position="1104"/>
    </location>
</feature>
<dbReference type="AlphaFoldDB" id="A0A086KHI5"/>
<comment type="catalytic activity">
    <reaction evidence="6">
        <text>O-phospho-L-threonyl-[protein] + H2O = L-threonyl-[protein] + phosphate</text>
        <dbReference type="Rhea" id="RHEA:47004"/>
        <dbReference type="Rhea" id="RHEA-COMP:11060"/>
        <dbReference type="Rhea" id="RHEA-COMP:11605"/>
        <dbReference type="ChEBI" id="CHEBI:15377"/>
        <dbReference type="ChEBI" id="CHEBI:30013"/>
        <dbReference type="ChEBI" id="CHEBI:43474"/>
        <dbReference type="ChEBI" id="CHEBI:61977"/>
        <dbReference type="EC" id="3.1.3.16"/>
    </reaction>
</comment>
<evidence type="ECO:0000256" key="4">
    <source>
        <dbReference type="ARBA" id="ARBA00023242"/>
    </source>
</evidence>
<evidence type="ECO:0000256" key="1">
    <source>
        <dbReference type="ARBA" id="ARBA00004123"/>
    </source>
</evidence>
<dbReference type="Pfam" id="PF03031">
    <property type="entry name" value="NIF"/>
    <property type="match status" value="1"/>
</dbReference>
<proteinExistence type="predicted"/>
<dbReference type="GO" id="GO:0005634">
    <property type="term" value="C:nucleus"/>
    <property type="evidence" value="ECO:0007669"/>
    <property type="project" value="UniProtKB-SubCell"/>
</dbReference>
<dbReference type="PROSITE" id="PS50172">
    <property type="entry name" value="BRCT"/>
    <property type="match status" value="1"/>
</dbReference>
<feature type="region of interest" description="Disordered" evidence="7">
    <location>
        <begin position="441"/>
        <end position="518"/>
    </location>
</feature>
<feature type="compositionally biased region" description="Basic and acidic residues" evidence="7">
    <location>
        <begin position="181"/>
        <end position="192"/>
    </location>
</feature>
<comment type="caution">
    <text evidence="10">The sequence shown here is derived from an EMBL/GenBank/DDBJ whole genome shotgun (WGS) entry which is preliminary data.</text>
</comment>
<dbReference type="SUPFAM" id="SSF52113">
    <property type="entry name" value="BRCT domain"/>
    <property type="match status" value="1"/>
</dbReference>
<feature type="region of interest" description="Disordered" evidence="7">
    <location>
        <begin position="1225"/>
        <end position="1248"/>
    </location>
</feature>
<sequence>MTNGGDPPSGVCNRAGGFNTATPTRPTRQGGLASPSGRGGGPVDDRIPRAVPGDFASHLPLAYLPMKMSASGPSPVGPVDAVVAYPPQSLLGQPGSVGLVRPADLAQAGMSRGEDYQEEGGFQGRSRSREPRFGGSSAVVSSRGFPRMRHAGHGFAASGGPRPGGSSPGGLGGAGGNEGSGRGDLDHVRDIRSFPNVKQSFRPRAVSGPSDPPGAGTHHLGNCRDVRQFDLSSHAAQQFPVKSGSAAKEGAADHPGNFAGNSAGAWSGRDSHHDSGSASVCPTGDRGRDFGGGQQRKRRPLALSRSRRGFDGRRTSVYADQIISYQHGGLCPKRVKAAFMSVAQAAGQPFLVMPRHMRLDDTCAGIPPGALGGLRNPAGSLDPSGSREKAGIWDGGAAAQLNSTSGLADGVSTQMSCPSPWNGAGGHADTEDSVLHMSEVSADESDDEMEDGEVEEAKKDGRTTRSGQEEVISGVARPYSQGAAEPVPGATDKSAPSFAGATDAHREGQAATVPNNWGSFNSPGGLSVSFEGGFGVSAPLLPSGVASEAPSLLGPAPRGALFRPPSSCAATAFGNTGTRNNTSEHRPFADTSAGGALVTSAGAVDGQSSLRSQTVPGQSPMSFPALGTANASERSSSMGRARPVDPRLLRQRKQHNADGAVSAPPHEINDSSGETLLSSECASGMEKTCALGDKAPSEVIRYVSSIDRSVLELKNPPTPPPPGTLPPELQNTCVARGKLPLLLDLDNTLLHAQAASATGCDVRLQDWIDPYGEPELYRFELPCNRKTYYMKLRPHLRTFLKKLEPFYEMSVYTNATQEYADIVIAILDGNRQLFQDRIVARDSGFRGEASENKAVRRLYEGMDKRCIVAFDDRQNIWTDLPLTHVVKAQHYDFFDSHKTELNAYYPPLSNGIEGMTAPDVLGNRQNEDEGVMDPVGCGSFPPVGQDTQSTNTPVQQHLSRAAADGKKPCDWDRHLECMLKLFLHLHAEFFKDPVNANIGAILCNFQQKVLSGVGIFFTGFRKTFSPGAAVADCEERQAELAQRLGAKVYKRFDEEGVTHVVAGKNNTNNMLACKENTKLARVHTLWLYCCEAALARVPESAFDADTLCTYYDNSPPTAPYRDHWVHLAQEKPTAEHEPAHPFPPPESLPVREFLSTGSYSDGATLTSPYEELLFIWRPEKQMIRQLYASDESRGLSLPSASSKGASVVTSVTGTPGGSLCGTLLGPGQPTGQGMIGATSHPQSQRLHA</sequence>
<dbReference type="SMART" id="SM00577">
    <property type="entry name" value="CPDc"/>
    <property type="match status" value="1"/>
</dbReference>
<feature type="compositionally biased region" description="Polar residues" evidence="7">
    <location>
        <begin position="606"/>
        <end position="621"/>
    </location>
</feature>
<organism evidence="10 11">
    <name type="scientific">Toxoplasma gondii GAB2-2007-GAL-DOM2</name>
    <dbReference type="NCBI Taxonomy" id="1130820"/>
    <lineage>
        <taxon>Eukaryota</taxon>
        <taxon>Sar</taxon>
        <taxon>Alveolata</taxon>
        <taxon>Apicomplexa</taxon>
        <taxon>Conoidasida</taxon>
        <taxon>Coccidia</taxon>
        <taxon>Eucoccidiorida</taxon>
        <taxon>Eimeriorina</taxon>
        <taxon>Sarcocystidae</taxon>
        <taxon>Toxoplasma</taxon>
    </lineage>
</organism>
<evidence type="ECO:0000256" key="7">
    <source>
        <dbReference type="SAM" id="MobiDB-lite"/>
    </source>
</evidence>
<dbReference type="EMBL" id="AHZU02000476">
    <property type="protein sequence ID" value="KFG43853.1"/>
    <property type="molecule type" value="Genomic_DNA"/>
</dbReference>
<feature type="region of interest" description="Disordered" evidence="7">
    <location>
        <begin position="604"/>
        <end position="643"/>
    </location>
</feature>
<feature type="region of interest" description="Disordered" evidence="7">
    <location>
        <begin position="1"/>
        <end position="51"/>
    </location>
</feature>
<keyword evidence="4" id="KW-0539">Nucleus</keyword>
<dbReference type="InterPro" id="IPR036420">
    <property type="entry name" value="BRCT_dom_sf"/>
</dbReference>
<dbReference type="EC" id="3.1.3.16" evidence="2"/>
<dbReference type="InterPro" id="IPR023214">
    <property type="entry name" value="HAD_sf"/>
</dbReference>
<feature type="domain" description="FCP1 homology" evidence="9">
    <location>
        <begin position="734"/>
        <end position="911"/>
    </location>
</feature>
<evidence type="ECO:0000256" key="3">
    <source>
        <dbReference type="ARBA" id="ARBA00022801"/>
    </source>
</evidence>
<evidence type="ECO:0000313" key="10">
    <source>
        <dbReference type="EMBL" id="KFG43853.1"/>
    </source>
</evidence>
<dbReference type="Gene3D" id="3.40.50.10190">
    <property type="entry name" value="BRCT domain"/>
    <property type="match status" value="1"/>
</dbReference>
<comment type="subcellular location">
    <subcellularLocation>
        <location evidence="1">Nucleus</location>
    </subcellularLocation>
</comment>
<dbReference type="InterPro" id="IPR039189">
    <property type="entry name" value="Fcp1"/>
</dbReference>
<evidence type="ECO:0000259" key="9">
    <source>
        <dbReference type="PROSITE" id="PS50969"/>
    </source>
</evidence>
<evidence type="ECO:0000259" key="8">
    <source>
        <dbReference type="PROSITE" id="PS50172"/>
    </source>
</evidence>
<evidence type="ECO:0000256" key="6">
    <source>
        <dbReference type="ARBA" id="ARBA00048336"/>
    </source>
</evidence>
<feature type="region of interest" description="Disordered" evidence="7">
    <location>
        <begin position="240"/>
        <end position="308"/>
    </location>
</feature>
<dbReference type="SUPFAM" id="SSF56784">
    <property type="entry name" value="HAD-like"/>
    <property type="match status" value="1"/>
</dbReference>
<evidence type="ECO:0000256" key="5">
    <source>
        <dbReference type="ARBA" id="ARBA00047761"/>
    </source>
</evidence>
<keyword evidence="3 10" id="KW-0378">Hydrolase</keyword>
<comment type="catalytic activity">
    <reaction evidence="5">
        <text>O-phospho-L-seryl-[protein] + H2O = L-seryl-[protein] + phosphate</text>
        <dbReference type="Rhea" id="RHEA:20629"/>
        <dbReference type="Rhea" id="RHEA-COMP:9863"/>
        <dbReference type="Rhea" id="RHEA-COMP:11604"/>
        <dbReference type="ChEBI" id="CHEBI:15377"/>
        <dbReference type="ChEBI" id="CHEBI:29999"/>
        <dbReference type="ChEBI" id="CHEBI:43474"/>
        <dbReference type="ChEBI" id="CHEBI:83421"/>
        <dbReference type="EC" id="3.1.3.16"/>
    </reaction>
</comment>
<name>A0A086KHI5_TOXGO</name>
<protein>
    <recommendedName>
        <fullName evidence="2">protein-serine/threonine phosphatase</fullName>
        <ecNumber evidence="2">3.1.3.16</ecNumber>
    </recommendedName>
</protein>
<dbReference type="PANTHER" id="PTHR23081:SF36">
    <property type="entry name" value="RNA POLYMERASE II SUBUNIT A C-TERMINAL DOMAIN PHOSPHATASE"/>
    <property type="match status" value="1"/>
</dbReference>
<feature type="compositionally biased region" description="Gly residues" evidence="7">
    <location>
        <begin position="161"/>
        <end position="180"/>
    </location>
</feature>
<feature type="region of interest" description="Disordered" evidence="7">
    <location>
        <begin position="110"/>
        <end position="222"/>
    </location>
</feature>
<dbReference type="InterPro" id="IPR004274">
    <property type="entry name" value="FCP1_dom"/>
</dbReference>
<dbReference type="OrthoDB" id="10249888at2759"/>
<feature type="region of interest" description="Disordered" evidence="7">
    <location>
        <begin position="572"/>
        <end position="592"/>
    </location>
</feature>
<dbReference type="Gene3D" id="3.40.50.1000">
    <property type="entry name" value="HAD superfamily/HAD-like"/>
    <property type="match status" value="1"/>
</dbReference>
<evidence type="ECO:0000256" key="2">
    <source>
        <dbReference type="ARBA" id="ARBA00013081"/>
    </source>
</evidence>
<dbReference type="PROSITE" id="PS50969">
    <property type="entry name" value="FCP1"/>
    <property type="match status" value="1"/>
</dbReference>
<dbReference type="GO" id="GO:0008420">
    <property type="term" value="F:RNA polymerase II CTD heptapeptide repeat phosphatase activity"/>
    <property type="evidence" value="ECO:0007669"/>
    <property type="project" value="InterPro"/>
</dbReference>
<dbReference type="InterPro" id="IPR001357">
    <property type="entry name" value="BRCT_dom"/>
</dbReference>
<feature type="compositionally biased region" description="Polar residues" evidence="7">
    <location>
        <begin position="1239"/>
        <end position="1248"/>
    </location>
</feature>
<evidence type="ECO:0000313" key="11">
    <source>
        <dbReference type="Proteomes" id="UP000028837"/>
    </source>
</evidence>
<dbReference type="PANTHER" id="PTHR23081">
    <property type="entry name" value="RNA POLYMERASE II CTD PHOSPHATASE"/>
    <property type="match status" value="1"/>
</dbReference>
<feature type="compositionally biased region" description="Acidic residues" evidence="7">
    <location>
        <begin position="441"/>
        <end position="454"/>
    </location>
</feature>
<gene>
    <name evidence="10" type="ORF">TGDOM2_269700</name>
</gene>
<feature type="compositionally biased region" description="Polar residues" evidence="7">
    <location>
        <begin position="629"/>
        <end position="638"/>
    </location>
</feature>
<accession>A0A086KHI5</accession>
<dbReference type="InterPro" id="IPR036412">
    <property type="entry name" value="HAD-like_sf"/>
</dbReference>
<dbReference type="VEuPathDB" id="ToxoDB:TGDOM2_269700"/>